<name>A0A2P2ITQ4_RHIMU</name>
<dbReference type="EMBL" id="GGEC01004101">
    <property type="protein sequence ID" value="MBW84584.1"/>
    <property type="molecule type" value="Transcribed_RNA"/>
</dbReference>
<accession>A0A2P2ITQ4</accession>
<organism evidence="1">
    <name type="scientific">Rhizophora mucronata</name>
    <name type="common">Asiatic mangrove</name>
    <dbReference type="NCBI Taxonomy" id="61149"/>
    <lineage>
        <taxon>Eukaryota</taxon>
        <taxon>Viridiplantae</taxon>
        <taxon>Streptophyta</taxon>
        <taxon>Embryophyta</taxon>
        <taxon>Tracheophyta</taxon>
        <taxon>Spermatophyta</taxon>
        <taxon>Magnoliopsida</taxon>
        <taxon>eudicotyledons</taxon>
        <taxon>Gunneridae</taxon>
        <taxon>Pentapetalae</taxon>
        <taxon>rosids</taxon>
        <taxon>fabids</taxon>
        <taxon>Malpighiales</taxon>
        <taxon>Rhizophoraceae</taxon>
        <taxon>Rhizophora</taxon>
    </lineage>
</organism>
<protein>
    <submittedName>
        <fullName evidence="1">Uncharacterized protein</fullName>
    </submittedName>
</protein>
<dbReference type="AlphaFoldDB" id="A0A2P2ITQ4"/>
<evidence type="ECO:0000313" key="1">
    <source>
        <dbReference type="EMBL" id="MBW84584.1"/>
    </source>
</evidence>
<reference evidence="1" key="1">
    <citation type="submission" date="2018-02" db="EMBL/GenBank/DDBJ databases">
        <title>Rhizophora mucronata_Transcriptome.</title>
        <authorList>
            <person name="Meera S.P."/>
            <person name="Sreeshan A."/>
            <person name="Augustine A."/>
        </authorList>
    </citation>
    <scope>NUCLEOTIDE SEQUENCE</scope>
    <source>
        <tissue evidence="1">Leaf</tissue>
    </source>
</reference>
<proteinExistence type="predicted"/>
<sequence length="37" mass="4540">MMQLVETEHFQFRVIYRFPVINVSLLPLVPQYHQTHQ</sequence>